<dbReference type="Pfam" id="PF01432">
    <property type="entry name" value="Peptidase_M3"/>
    <property type="match status" value="1"/>
</dbReference>
<dbReference type="PANTHER" id="PTHR11804">
    <property type="entry name" value="PROTEASE M3 THIMET OLIGOPEPTIDASE-RELATED"/>
    <property type="match status" value="1"/>
</dbReference>
<evidence type="ECO:0000256" key="4">
    <source>
        <dbReference type="ARBA" id="ARBA00022833"/>
    </source>
</evidence>
<organism evidence="10 11">
    <name type="scientific">Spiroplasma turonicum</name>
    <dbReference type="NCBI Taxonomy" id="216946"/>
    <lineage>
        <taxon>Bacteria</taxon>
        <taxon>Bacillati</taxon>
        <taxon>Mycoplasmatota</taxon>
        <taxon>Mollicutes</taxon>
        <taxon>Entomoplasmatales</taxon>
        <taxon>Spiroplasmataceae</taxon>
        <taxon>Spiroplasma</taxon>
    </lineage>
</organism>
<dbReference type="Gene3D" id="1.10.1370.20">
    <property type="entry name" value="Oligoendopeptidase f, C-terminal domain"/>
    <property type="match status" value="1"/>
</dbReference>
<dbReference type="NCBIfam" id="TIGR00181">
    <property type="entry name" value="pepF"/>
    <property type="match status" value="1"/>
</dbReference>
<dbReference type="PATRIC" id="fig|216946.3.peg.1065"/>
<dbReference type="EC" id="3.4.24.-" evidence="6"/>
<protein>
    <recommendedName>
        <fullName evidence="6">Oligopeptidase F</fullName>
        <ecNumber evidence="6">3.4.24.-</ecNumber>
    </recommendedName>
</protein>
<evidence type="ECO:0000256" key="6">
    <source>
        <dbReference type="RuleBase" id="RU368091"/>
    </source>
</evidence>
<name>A0A0K1P7L4_9MOLU</name>
<dbReference type="STRING" id="216946.STURO_v1c10250"/>
<dbReference type="Gene3D" id="1.20.140.70">
    <property type="entry name" value="Oligopeptidase f, N-terminal domain"/>
    <property type="match status" value="1"/>
</dbReference>
<accession>A0A0K1P7L4</accession>
<evidence type="ECO:0000256" key="7">
    <source>
        <dbReference type="SAM" id="Coils"/>
    </source>
</evidence>
<dbReference type="InterPro" id="IPR004438">
    <property type="entry name" value="Peptidase_M3B"/>
</dbReference>
<evidence type="ECO:0000259" key="9">
    <source>
        <dbReference type="Pfam" id="PF08439"/>
    </source>
</evidence>
<gene>
    <name evidence="10" type="primary">pepF2</name>
    <name evidence="10" type="ORF">STURON_001029</name>
</gene>
<keyword evidence="5 6" id="KW-0482">Metalloprotease</keyword>
<dbReference type="OrthoDB" id="9766487at2"/>
<dbReference type="InterPro" id="IPR013647">
    <property type="entry name" value="OligopepF_N_dom"/>
</dbReference>
<dbReference type="GO" id="GO:0046872">
    <property type="term" value="F:metal ion binding"/>
    <property type="evidence" value="ECO:0007669"/>
    <property type="project" value="UniProtKB-UniRule"/>
</dbReference>
<keyword evidence="7" id="KW-0175">Coiled coil</keyword>
<dbReference type="GO" id="GO:0004222">
    <property type="term" value="F:metalloendopeptidase activity"/>
    <property type="evidence" value="ECO:0007669"/>
    <property type="project" value="UniProtKB-UniRule"/>
</dbReference>
<reference evidence="10 11" key="1">
    <citation type="journal article" date="2015" name="Genome Announc.">
        <title>Complete Genome Sequence of Spiroplasma turonicum Strain Tab4cT, a Parasite of a Horse Fly, Haematopota sp. (Diptera: Tabanidae).</title>
        <authorList>
            <person name="Davis R.E."/>
            <person name="Shao J."/>
            <person name="Zhao Y."/>
            <person name="Gasparich G.E."/>
            <person name="Gaynor B.J."/>
            <person name="Donofrio N."/>
        </authorList>
    </citation>
    <scope>NUCLEOTIDE SEQUENCE [LARGE SCALE GENOMIC DNA]</scope>
    <source>
        <strain evidence="10 11">Tab4c</strain>
    </source>
</reference>
<dbReference type="EMBL" id="CP012328">
    <property type="protein sequence ID" value="AKU80275.1"/>
    <property type="molecule type" value="Genomic_DNA"/>
</dbReference>
<dbReference type="AlphaFoldDB" id="A0A0K1P7L4"/>
<dbReference type="GO" id="GO:0006518">
    <property type="term" value="P:peptide metabolic process"/>
    <property type="evidence" value="ECO:0007669"/>
    <property type="project" value="TreeGrafter"/>
</dbReference>
<dbReference type="PANTHER" id="PTHR11804:SF84">
    <property type="entry name" value="SACCHAROLYSIN"/>
    <property type="match status" value="1"/>
</dbReference>
<evidence type="ECO:0000256" key="5">
    <source>
        <dbReference type="ARBA" id="ARBA00023049"/>
    </source>
</evidence>
<sequence>MKRKEALNKYKWDFNNIYKNITEWKSDLNTLLSLVDKIYSLKGTLNKEDSFIKLINLEEEADKIESKLTRYLHLYDLDKTSEELKEIDSIYNSTSQEIDVKLSFITPEILNLDLNDILKFLKANNLDRYVKSYIDLFDSKNHILSKEKEKLLAKVELSRSNYIDIYESLTYADISEEIINYNGKDIVVDLNTFMDIIQNSDPIKDQDKRKEVTRKYYAKYINNKHTYAKVYESILQKDKEDFSIRNFSSTISMYLYSDKVDENIYDKLLDAGKKHIDVYKDYFKLIKNNLKLDKFFTTDRDLKLSYSEPTTYSVEEGISIVKKALNVLGEEYVVNLDIAFKDNMIDYYEDKNKVSGAYSSSNHHLDPIILMNWDNQFSSLNTLAHEIGHSVHSLFSTKHQPSPLDEYPIILAEVASTFNEHILFDYMLDIAKTKDEKILLIQQRIFDIISTFFRQIQFAKFEHSAHKMIANNESLSSSRLEKLFKSIEDEYGYEIFDDKDREVFSWADISHFFYSPYYVYKYAIDIVASFKLYEDFKAGKKENIINFLKLGGSKDPLEALKDVGVDFNDENVYLPLVMEIKKLLEQLKSLLKEY</sequence>
<dbReference type="RefSeq" id="WP_075048833.1">
    <property type="nucleotide sequence ID" value="NZ_CP012328.1"/>
</dbReference>
<evidence type="ECO:0000259" key="8">
    <source>
        <dbReference type="Pfam" id="PF01432"/>
    </source>
</evidence>
<evidence type="ECO:0000313" key="11">
    <source>
        <dbReference type="Proteomes" id="UP000067243"/>
    </source>
</evidence>
<feature type="coiled-coil region" evidence="7">
    <location>
        <begin position="47"/>
        <end position="74"/>
    </location>
</feature>
<dbReference type="InterPro" id="IPR042088">
    <property type="entry name" value="OligoPept_F_C"/>
</dbReference>
<dbReference type="Pfam" id="PF08439">
    <property type="entry name" value="Peptidase_M3_N"/>
    <property type="match status" value="1"/>
</dbReference>
<evidence type="ECO:0000313" key="10">
    <source>
        <dbReference type="EMBL" id="AKU80275.1"/>
    </source>
</evidence>
<keyword evidence="4 6" id="KW-0862">Zinc</keyword>
<dbReference type="InterPro" id="IPR001567">
    <property type="entry name" value="Pept_M3A_M3B_dom"/>
</dbReference>
<keyword evidence="11" id="KW-1185">Reference proteome</keyword>
<proteinExistence type="inferred from homology"/>
<comment type="function">
    <text evidence="6">Has oligopeptidase activity and degrades a variety of small bioactive peptides.</text>
</comment>
<dbReference type="SUPFAM" id="SSF55486">
    <property type="entry name" value="Metalloproteases ('zincins'), catalytic domain"/>
    <property type="match status" value="1"/>
</dbReference>
<comment type="cofactor">
    <cofactor evidence="6">
        <name>Zn(2+)</name>
        <dbReference type="ChEBI" id="CHEBI:29105"/>
    </cofactor>
    <text evidence="6">Binds 1 zinc ion.</text>
</comment>
<dbReference type="KEGG" id="stur:STURON_001029"/>
<keyword evidence="3 6" id="KW-0378">Hydrolase</keyword>
<keyword evidence="2 6" id="KW-0479">Metal-binding</keyword>
<dbReference type="GO" id="GO:0006508">
    <property type="term" value="P:proteolysis"/>
    <property type="evidence" value="ECO:0007669"/>
    <property type="project" value="UniProtKB-KW"/>
</dbReference>
<feature type="domain" description="Oligopeptidase F N-terminal" evidence="9">
    <location>
        <begin position="108"/>
        <end position="174"/>
    </location>
</feature>
<dbReference type="CDD" id="cd09608">
    <property type="entry name" value="M3B_PepF"/>
    <property type="match status" value="1"/>
</dbReference>
<comment type="similarity">
    <text evidence="6">Belongs to the peptidase M3B family.</text>
</comment>
<evidence type="ECO:0000256" key="1">
    <source>
        <dbReference type="ARBA" id="ARBA00022670"/>
    </source>
</evidence>
<evidence type="ECO:0000256" key="2">
    <source>
        <dbReference type="ARBA" id="ARBA00022723"/>
    </source>
</evidence>
<dbReference type="Proteomes" id="UP000067243">
    <property type="component" value="Chromosome"/>
</dbReference>
<dbReference type="InterPro" id="IPR045090">
    <property type="entry name" value="Pept_M3A_M3B"/>
</dbReference>
<evidence type="ECO:0000256" key="3">
    <source>
        <dbReference type="ARBA" id="ARBA00022801"/>
    </source>
</evidence>
<feature type="domain" description="Peptidase M3A/M3B catalytic" evidence="8">
    <location>
        <begin position="204"/>
        <end position="570"/>
    </location>
</feature>
<keyword evidence="1 6" id="KW-0645">Protease</keyword>